<evidence type="ECO:0000313" key="2">
    <source>
        <dbReference type="Proteomes" id="UP000002059"/>
    </source>
</evidence>
<organism evidence="1 2">
    <name type="scientific">Paracoccidioides lutzii (strain ATCC MYA-826 / Pb01)</name>
    <name type="common">Paracoccidioides brasiliensis</name>
    <dbReference type="NCBI Taxonomy" id="502779"/>
    <lineage>
        <taxon>Eukaryota</taxon>
        <taxon>Fungi</taxon>
        <taxon>Dikarya</taxon>
        <taxon>Ascomycota</taxon>
        <taxon>Pezizomycotina</taxon>
        <taxon>Eurotiomycetes</taxon>
        <taxon>Eurotiomycetidae</taxon>
        <taxon>Onygenales</taxon>
        <taxon>Ajellomycetaceae</taxon>
        <taxon>Paracoccidioides</taxon>
    </lineage>
</organism>
<keyword evidence="2" id="KW-1185">Reference proteome</keyword>
<dbReference type="VEuPathDB" id="FungiDB:PAAG_11871"/>
<name>A0A0A2V4W3_PARBA</name>
<dbReference type="GeneID" id="9096808"/>
<dbReference type="RefSeq" id="XP_015702932.1">
    <property type="nucleotide sequence ID" value="XM_015847444.1"/>
</dbReference>
<gene>
    <name evidence="1" type="ORF">PAAG_11871</name>
</gene>
<proteinExistence type="predicted"/>
<accession>A0A0A2V4W3</accession>
<dbReference type="KEGG" id="pbl:PAAG_11871"/>
<sequence length="101" mass="10827">MTPKLRSTLGATIYKYPNSALATSGNALLIEYVDAGKHKRGGSDYVKSAKFLCCFFASSLSIGERAQFEDVAQSQPSRLSFAQAAPKHRIPQLNCSSGAVV</sequence>
<dbReference type="HOGENOM" id="CLU_2292500_0_0_1"/>
<dbReference type="EMBL" id="KN294002">
    <property type="protein sequence ID" value="KGQ01407.1"/>
    <property type="molecule type" value="Genomic_DNA"/>
</dbReference>
<evidence type="ECO:0000313" key="1">
    <source>
        <dbReference type="EMBL" id="KGQ01407.1"/>
    </source>
</evidence>
<dbReference type="Proteomes" id="UP000002059">
    <property type="component" value="Partially assembled WGS sequence"/>
</dbReference>
<reference evidence="1 2" key="1">
    <citation type="journal article" date="2011" name="PLoS Genet.">
        <title>Comparative genomic analysis of human fungal pathogens causing paracoccidioidomycosis.</title>
        <authorList>
            <person name="Desjardins C.A."/>
            <person name="Champion M.D."/>
            <person name="Holder J.W."/>
            <person name="Muszewska A."/>
            <person name="Goldberg J."/>
            <person name="Bailao A.M."/>
            <person name="Brigido M.M."/>
            <person name="Ferreira M.E."/>
            <person name="Garcia A.M."/>
            <person name="Grynberg M."/>
            <person name="Gujja S."/>
            <person name="Heiman D.I."/>
            <person name="Henn M.R."/>
            <person name="Kodira C.D."/>
            <person name="Leon-Narvaez H."/>
            <person name="Longo L.V."/>
            <person name="Ma L.J."/>
            <person name="Malavazi I."/>
            <person name="Matsuo A.L."/>
            <person name="Morais F.V."/>
            <person name="Pereira M."/>
            <person name="Rodriguez-Brito S."/>
            <person name="Sakthikumar S."/>
            <person name="Salem-Izacc S.M."/>
            <person name="Sykes S.M."/>
            <person name="Teixeira M.M."/>
            <person name="Vallejo M.C."/>
            <person name="Walter M.E."/>
            <person name="Yandava C."/>
            <person name="Young S."/>
            <person name="Zeng Q."/>
            <person name="Zucker J."/>
            <person name="Felipe M.S."/>
            <person name="Goldman G.H."/>
            <person name="Haas B.J."/>
            <person name="McEwen J.G."/>
            <person name="Nino-Vega G."/>
            <person name="Puccia R."/>
            <person name="San-Blas G."/>
            <person name="Soares C.M."/>
            <person name="Birren B.W."/>
            <person name="Cuomo C.A."/>
        </authorList>
    </citation>
    <scope>NUCLEOTIDE SEQUENCE [LARGE SCALE GENOMIC DNA]</scope>
    <source>
        <strain evidence="2">ATCC MYA-826 / Pb01</strain>
    </source>
</reference>
<protein>
    <submittedName>
        <fullName evidence="1">Uncharacterized protein</fullName>
    </submittedName>
</protein>
<dbReference type="AlphaFoldDB" id="A0A0A2V4W3"/>